<feature type="compositionally biased region" description="Acidic residues" evidence="1">
    <location>
        <begin position="402"/>
        <end position="415"/>
    </location>
</feature>
<feature type="transmembrane region" description="Helical" evidence="2">
    <location>
        <begin position="6"/>
        <end position="23"/>
    </location>
</feature>
<dbReference type="InterPro" id="IPR053779">
    <property type="entry name" value="GlpR"/>
</dbReference>
<keyword evidence="4" id="KW-1185">Reference proteome</keyword>
<sequence length="427" mass="48522">MPSSLIIVGLVAAWLVVLVPMIARKRQEIAKTAEETTSSRVLRSVGVRRGRREEFAMTGSSGNATERDFEADLDDSRAGYADDEYRDRADDDAFAEEYAEPVEDVQRDDHDEYRDYDEYREDDVDYVDEYAVDERSYPASRGRECTAAVADEDYVEDHYAASDDDDRGAEDYAPEYYTDEPGEWAPEERFPEERFPEERFPDEWDTEERATEPRAEDWVDDDRATEDWATEDWGAQDEWAKAEPAAEEYAEAPRARTYRPGRGGFDPEAAALAAKAKYRFRQRVVLIMLIAAVVSAVAALITVPLVWWAHGAIDAVLIGYLVYLRRQVRLEEDVRQRRLARMERARRMAAARRAEAPEQADRAGGVEDEAVAEEPAELRRRPTPRPSAPRAPAPLPGTVVLELDDEDPAFNELDDPSAQPFRRAVGE</sequence>
<feature type="region of interest" description="Disordered" evidence="1">
    <location>
        <begin position="350"/>
        <end position="427"/>
    </location>
</feature>
<evidence type="ECO:0000313" key="3">
    <source>
        <dbReference type="EMBL" id="TCP53049.1"/>
    </source>
</evidence>
<gene>
    <name evidence="3" type="ORF">EV191_105111</name>
</gene>
<feature type="transmembrane region" description="Helical" evidence="2">
    <location>
        <begin position="284"/>
        <end position="301"/>
    </location>
</feature>
<feature type="transmembrane region" description="Helical" evidence="2">
    <location>
        <begin position="307"/>
        <end position="324"/>
    </location>
</feature>
<comment type="caution">
    <text evidence="3">The sequence shown here is derived from an EMBL/GenBank/DDBJ whole genome shotgun (WGS) entry which is preliminary data.</text>
</comment>
<dbReference type="EMBL" id="SLXQ01000005">
    <property type="protein sequence ID" value="TCP53049.1"/>
    <property type="molecule type" value="Genomic_DNA"/>
</dbReference>
<organism evidence="3 4">
    <name type="scientific">Tamaricihabitans halophyticus</name>
    <dbReference type="NCBI Taxonomy" id="1262583"/>
    <lineage>
        <taxon>Bacteria</taxon>
        <taxon>Bacillati</taxon>
        <taxon>Actinomycetota</taxon>
        <taxon>Actinomycetes</taxon>
        <taxon>Pseudonocardiales</taxon>
        <taxon>Pseudonocardiaceae</taxon>
        <taxon>Tamaricihabitans</taxon>
    </lineage>
</organism>
<evidence type="ECO:0000256" key="2">
    <source>
        <dbReference type="SAM" id="Phobius"/>
    </source>
</evidence>
<keyword evidence="2" id="KW-0812">Transmembrane</keyword>
<feature type="compositionally biased region" description="Basic and acidic residues" evidence="1">
    <location>
        <begin position="186"/>
        <end position="220"/>
    </location>
</feature>
<feature type="region of interest" description="Disordered" evidence="1">
    <location>
        <begin position="162"/>
        <end position="220"/>
    </location>
</feature>
<dbReference type="NCBIfam" id="NF045516">
    <property type="entry name" value="GlpR"/>
    <property type="match status" value="1"/>
</dbReference>
<keyword evidence="2" id="KW-1133">Transmembrane helix</keyword>
<reference evidence="3 4" key="1">
    <citation type="submission" date="2019-03" db="EMBL/GenBank/DDBJ databases">
        <title>Genomic Encyclopedia of Type Strains, Phase IV (KMG-IV): sequencing the most valuable type-strain genomes for metagenomic binning, comparative biology and taxonomic classification.</title>
        <authorList>
            <person name="Goeker M."/>
        </authorList>
    </citation>
    <scope>NUCLEOTIDE SEQUENCE [LARGE SCALE GENOMIC DNA]</scope>
    <source>
        <strain evidence="3 4">DSM 45765</strain>
    </source>
</reference>
<dbReference type="Proteomes" id="UP000294911">
    <property type="component" value="Unassembled WGS sequence"/>
</dbReference>
<accession>A0A4R2QVE8</accession>
<evidence type="ECO:0000256" key="1">
    <source>
        <dbReference type="SAM" id="MobiDB-lite"/>
    </source>
</evidence>
<name>A0A4R2QVE8_9PSEU</name>
<dbReference type="AlphaFoldDB" id="A0A4R2QVE8"/>
<dbReference type="OrthoDB" id="3696421at2"/>
<feature type="compositionally biased region" description="Basic and acidic residues" evidence="1">
    <location>
        <begin position="350"/>
        <end position="365"/>
    </location>
</feature>
<feature type="compositionally biased region" description="Acidic residues" evidence="1">
    <location>
        <begin position="366"/>
        <end position="375"/>
    </location>
</feature>
<keyword evidence="2" id="KW-0472">Membrane</keyword>
<feature type="compositionally biased region" description="Pro residues" evidence="1">
    <location>
        <begin position="384"/>
        <end position="395"/>
    </location>
</feature>
<proteinExistence type="predicted"/>
<protein>
    <submittedName>
        <fullName evidence="3">Uncharacterized protein</fullName>
    </submittedName>
</protein>
<dbReference type="RefSeq" id="WP_132877500.1">
    <property type="nucleotide sequence ID" value="NZ_SLXQ01000005.1"/>
</dbReference>
<evidence type="ECO:0000313" key="4">
    <source>
        <dbReference type="Proteomes" id="UP000294911"/>
    </source>
</evidence>